<evidence type="ECO:0000259" key="11">
    <source>
        <dbReference type="SMART" id="SM00756"/>
    </source>
</evidence>
<keyword evidence="13" id="KW-1185">Reference proteome</keyword>
<keyword evidence="8" id="KW-1015">Disulfide bond</keyword>
<comment type="subcellular location">
    <subcellularLocation>
        <location evidence="1">Membrane</location>
        <topology evidence="1">Multi-pass membrane protein</topology>
    </subcellularLocation>
</comment>
<feature type="transmembrane region" description="Helical" evidence="10">
    <location>
        <begin position="84"/>
        <end position="108"/>
    </location>
</feature>
<dbReference type="InterPro" id="IPR012932">
    <property type="entry name" value="VKOR"/>
</dbReference>
<dbReference type="GO" id="GO:0016491">
    <property type="term" value="F:oxidoreductase activity"/>
    <property type="evidence" value="ECO:0007669"/>
    <property type="project" value="UniProtKB-KW"/>
</dbReference>
<dbReference type="CDD" id="cd12918">
    <property type="entry name" value="VKOR_arc"/>
    <property type="match status" value="1"/>
</dbReference>
<comment type="similarity">
    <text evidence="2">Belongs to the VKOR family.</text>
</comment>
<feature type="domain" description="Vitamin K epoxide reductase" evidence="11">
    <location>
        <begin position="7"/>
        <end position="136"/>
    </location>
</feature>
<evidence type="ECO:0000313" key="12">
    <source>
        <dbReference type="EMBL" id="NYR14953.1"/>
    </source>
</evidence>
<dbReference type="InterPro" id="IPR038354">
    <property type="entry name" value="VKOR_sf"/>
</dbReference>
<dbReference type="GO" id="GO:0016020">
    <property type="term" value="C:membrane"/>
    <property type="evidence" value="ECO:0007669"/>
    <property type="project" value="UniProtKB-SubCell"/>
</dbReference>
<dbReference type="EMBL" id="JAAVJF010000001">
    <property type="protein sequence ID" value="NYR14953.1"/>
    <property type="molecule type" value="Genomic_DNA"/>
</dbReference>
<evidence type="ECO:0000256" key="6">
    <source>
        <dbReference type="ARBA" id="ARBA00023002"/>
    </source>
</evidence>
<gene>
    <name evidence="12" type="ORF">HC235_03045</name>
</gene>
<feature type="transmembrane region" description="Helical" evidence="10">
    <location>
        <begin position="115"/>
        <end position="135"/>
    </location>
</feature>
<evidence type="ECO:0000256" key="8">
    <source>
        <dbReference type="ARBA" id="ARBA00023157"/>
    </source>
</evidence>
<dbReference type="GO" id="GO:0048038">
    <property type="term" value="F:quinone binding"/>
    <property type="evidence" value="ECO:0007669"/>
    <property type="project" value="UniProtKB-KW"/>
</dbReference>
<dbReference type="GeneID" id="5055916"/>
<comment type="caution">
    <text evidence="12">The sequence shown here is derived from an EMBL/GenBank/DDBJ whole genome shotgun (WGS) entry which is preliminary data.</text>
</comment>
<dbReference type="OMA" id="CIYCTVA"/>
<evidence type="ECO:0000256" key="9">
    <source>
        <dbReference type="ARBA" id="ARBA00023284"/>
    </source>
</evidence>
<evidence type="ECO:0000256" key="1">
    <source>
        <dbReference type="ARBA" id="ARBA00004141"/>
    </source>
</evidence>
<evidence type="ECO:0000256" key="4">
    <source>
        <dbReference type="ARBA" id="ARBA00022719"/>
    </source>
</evidence>
<dbReference type="Pfam" id="PF07884">
    <property type="entry name" value="VKOR"/>
    <property type="match status" value="1"/>
</dbReference>
<dbReference type="Gene3D" id="1.20.1440.130">
    <property type="entry name" value="VKOR domain"/>
    <property type="match status" value="1"/>
</dbReference>
<sequence>MLRYLYVVALALFGAVTWIAGMREAAVILIAASGLLHTIGNKPSAFCSRYRVGGCEAVLSSPYARPFGIPLEAVGAAWFAFLPLAYFTGIGAYWSVSTLLGVSVLVAIELKLRAVCIYCTVAHAIGVAAAVLLLLA</sequence>
<dbReference type="Proteomes" id="UP000554766">
    <property type="component" value="Unassembled WGS sequence"/>
</dbReference>
<organism evidence="12 13">
    <name type="scientific">Pyrobaculum arsenaticum</name>
    <dbReference type="NCBI Taxonomy" id="121277"/>
    <lineage>
        <taxon>Archaea</taxon>
        <taxon>Thermoproteota</taxon>
        <taxon>Thermoprotei</taxon>
        <taxon>Thermoproteales</taxon>
        <taxon>Thermoproteaceae</taxon>
        <taxon>Pyrobaculum</taxon>
    </lineage>
</organism>
<evidence type="ECO:0000256" key="3">
    <source>
        <dbReference type="ARBA" id="ARBA00022692"/>
    </source>
</evidence>
<dbReference type="SMART" id="SM00756">
    <property type="entry name" value="VKc"/>
    <property type="match status" value="1"/>
</dbReference>
<dbReference type="AlphaFoldDB" id="A0A7L4P8F5"/>
<evidence type="ECO:0000256" key="2">
    <source>
        <dbReference type="ARBA" id="ARBA00006214"/>
    </source>
</evidence>
<evidence type="ECO:0000313" key="13">
    <source>
        <dbReference type="Proteomes" id="UP000554766"/>
    </source>
</evidence>
<keyword evidence="3 10" id="KW-0812">Transmembrane</keyword>
<proteinExistence type="inferred from homology"/>
<evidence type="ECO:0000256" key="7">
    <source>
        <dbReference type="ARBA" id="ARBA00023136"/>
    </source>
</evidence>
<evidence type="ECO:0000256" key="10">
    <source>
        <dbReference type="SAM" id="Phobius"/>
    </source>
</evidence>
<keyword evidence="7 10" id="KW-0472">Membrane</keyword>
<name>A0A7L4P8F5_9CREN</name>
<reference evidence="12 13" key="1">
    <citation type="journal article" date="2020" name="Nat. Commun.">
        <title>The structures of two archaeal type IV pili illuminate evolutionary relationships.</title>
        <authorList>
            <person name="Wang F."/>
            <person name="Baquero D.P."/>
            <person name="Su Z."/>
            <person name="Beltran L.C."/>
            <person name="Prangishvili D."/>
            <person name="Krupovic M."/>
            <person name="Egelman E.H."/>
        </authorList>
    </citation>
    <scope>NUCLEOTIDE SEQUENCE [LARGE SCALE GENOMIC DNA]</scope>
    <source>
        <strain evidence="12 13">2GA</strain>
    </source>
</reference>
<keyword evidence="4" id="KW-0874">Quinone</keyword>
<accession>A0A7L4P8F5</accession>
<keyword evidence="9" id="KW-0676">Redox-active center</keyword>
<dbReference type="RefSeq" id="WP_011899984.1">
    <property type="nucleotide sequence ID" value="NZ_JAAVJF010000001.1"/>
</dbReference>
<evidence type="ECO:0000256" key="5">
    <source>
        <dbReference type="ARBA" id="ARBA00022989"/>
    </source>
</evidence>
<keyword evidence="6" id="KW-0560">Oxidoreductase</keyword>
<keyword evidence="5 10" id="KW-1133">Transmembrane helix</keyword>
<protein>
    <submittedName>
        <fullName evidence="12">Vitamin K epoxide reductase family protein</fullName>
    </submittedName>
</protein>